<feature type="domain" description="DUF7927" evidence="1">
    <location>
        <begin position="606"/>
        <end position="696"/>
    </location>
</feature>
<dbReference type="RefSeq" id="WP_344831296.1">
    <property type="nucleotide sequence ID" value="NZ_BAAAUV010000010.1"/>
</dbReference>
<dbReference type="Proteomes" id="UP001501237">
    <property type="component" value="Unassembled WGS sequence"/>
</dbReference>
<comment type="caution">
    <text evidence="2">The sequence shown here is derived from an EMBL/GenBank/DDBJ whole genome shotgun (WGS) entry which is preliminary data.</text>
</comment>
<reference evidence="3" key="1">
    <citation type="journal article" date="2019" name="Int. J. Syst. Evol. Microbiol.">
        <title>The Global Catalogue of Microorganisms (GCM) 10K type strain sequencing project: providing services to taxonomists for standard genome sequencing and annotation.</title>
        <authorList>
            <consortium name="The Broad Institute Genomics Platform"/>
            <consortium name="The Broad Institute Genome Sequencing Center for Infectious Disease"/>
            <person name="Wu L."/>
            <person name="Ma J."/>
        </authorList>
    </citation>
    <scope>NUCLEOTIDE SEQUENCE [LARGE SCALE GENOMIC DNA]</scope>
    <source>
        <strain evidence="3">JCM 9377</strain>
    </source>
</reference>
<keyword evidence="3" id="KW-1185">Reference proteome</keyword>
<evidence type="ECO:0000313" key="3">
    <source>
        <dbReference type="Proteomes" id="UP001501237"/>
    </source>
</evidence>
<evidence type="ECO:0000313" key="2">
    <source>
        <dbReference type="EMBL" id="GAA3219666.1"/>
    </source>
</evidence>
<protein>
    <recommendedName>
        <fullName evidence="1">DUF7927 domain-containing protein</fullName>
    </recommendedName>
</protein>
<name>A0ABP6QF66_9ACTN</name>
<organism evidence="2 3">
    <name type="scientific">Actinocorallia longicatena</name>
    <dbReference type="NCBI Taxonomy" id="111803"/>
    <lineage>
        <taxon>Bacteria</taxon>
        <taxon>Bacillati</taxon>
        <taxon>Actinomycetota</taxon>
        <taxon>Actinomycetes</taxon>
        <taxon>Streptosporangiales</taxon>
        <taxon>Thermomonosporaceae</taxon>
        <taxon>Actinocorallia</taxon>
    </lineage>
</organism>
<accession>A0ABP6QF66</accession>
<dbReference type="Pfam" id="PF25549">
    <property type="entry name" value="DUF7927"/>
    <property type="match status" value="1"/>
</dbReference>
<dbReference type="EMBL" id="BAAAUV010000010">
    <property type="protein sequence ID" value="GAA3219666.1"/>
    <property type="molecule type" value="Genomic_DNA"/>
</dbReference>
<gene>
    <name evidence="2" type="ORF">GCM10010468_43850</name>
</gene>
<dbReference type="InterPro" id="IPR057687">
    <property type="entry name" value="DUF7927"/>
</dbReference>
<evidence type="ECO:0000259" key="1">
    <source>
        <dbReference type="Pfam" id="PF25549"/>
    </source>
</evidence>
<proteinExistence type="predicted"/>
<sequence length="748" mass="77147">MGRELLRGRGRLAAVAGSAVLILLPGSVALPAAAEPSAPFAAFQYGTNGCIEVGVRAGQPKPNVVPDGYDVLSGYPSFGYDTGGYTMTSGTNSCRYNFYDKNPRTDPSAVVIGSGYCLQWAAGQLSGTGYDPEPGDGTVRNAGYVQRILRDYWPAQPAPEVPGTTAKLINAQRSGTVAMAVHYFTDGIVMPPDYQTPALYAAVKSIVDQVLAAGPLPAPADPTPEITGPNGGRTGDLVGPYTIGGNASGPVTLTVEGADAFTDAAGTVPFASGSALPAGGQVWLRSATARQVSLQVSGPVVAGLGTLMVGDPAARVQSMALTEPITLTGKAAKRVSIDPLDPPRMTSQVAAPLIEAGHTTSDTVRIAGLTGPGTLTSTLYGPVAPGGAGCAGADWADVPALPVTRAFDPVGVSGDSDVTTEPVLLDRIGCYSYGTVLAVPSADPVTIPPGTAAETLRVVPQPVPPPFTVTTRASRRVVTAGEAVTDSVTVKGLIPGRTMRIVSTLYGPVAPDGDGRCADVDWTATGLPVAARFPTATLTTGTTITTPPTRLREAGCYSYDAVVTHDQLTGGQVPVGHGRGLPVETIQADAPLKIAKGLTPAHPRFGGSARYTLKITNPGPTRSSAKVTDDLTGVLDDGRYRGDLHASSGTVGYRKPTLTWSGTVPPRESVTITYSLRLDRRGGDRILRNKVTGPATSNCRPGGHDPGCGRPVRILPRRDCRSTAARCRPGPWGEGAMLSDGGQTSREW</sequence>